<proteinExistence type="predicted"/>
<dbReference type="Proteomes" id="UP001307849">
    <property type="component" value="Unassembled WGS sequence"/>
</dbReference>
<organism evidence="1 2">
    <name type="scientific">Arthrobotrys conoides</name>
    <dbReference type="NCBI Taxonomy" id="74498"/>
    <lineage>
        <taxon>Eukaryota</taxon>
        <taxon>Fungi</taxon>
        <taxon>Dikarya</taxon>
        <taxon>Ascomycota</taxon>
        <taxon>Pezizomycotina</taxon>
        <taxon>Orbiliomycetes</taxon>
        <taxon>Orbiliales</taxon>
        <taxon>Orbiliaceae</taxon>
        <taxon>Arthrobotrys</taxon>
    </lineage>
</organism>
<evidence type="ECO:0000313" key="2">
    <source>
        <dbReference type="Proteomes" id="UP001307849"/>
    </source>
</evidence>
<evidence type="ECO:0000313" key="1">
    <source>
        <dbReference type="EMBL" id="KAK6504495.1"/>
    </source>
</evidence>
<accession>A0AAN8NPD6</accession>
<dbReference type="AlphaFoldDB" id="A0AAN8NPD6"/>
<name>A0AAN8NPD6_9PEZI</name>
<keyword evidence="2" id="KW-1185">Reference proteome</keyword>
<gene>
    <name evidence="1" type="ORF">TWF506_002690</name>
</gene>
<reference evidence="1 2" key="1">
    <citation type="submission" date="2019-10" db="EMBL/GenBank/DDBJ databases">
        <authorList>
            <person name="Palmer J.M."/>
        </authorList>
    </citation>
    <scope>NUCLEOTIDE SEQUENCE [LARGE SCALE GENOMIC DNA]</scope>
    <source>
        <strain evidence="1 2">TWF506</strain>
    </source>
</reference>
<sequence>MANERANCGAKVNKLKWTTQLSTKYNIVFGKLRISSVIFQDTISYSLQPRDNRISDTILNVGENVRHASIESDTGLEQVSGRFWTQLQHFGTACPSSILGSGLPAYMLASRHEDALLSQPPSFSLNRVRTSGRSGTVGKSSLSGDLWLKSVEGTFFGSRNLEL</sequence>
<protein>
    <submittedName>
        <fullName evidence="1">Uncharacterized protein</fullName>
    </submittedName>
</protein>
<comment type="caution">
    <text evidence="1">The sequence shown here is derived from an EMBL/GenBank/DDBJ whole genome shotgun (WGS) entry which is preliminary data.</text>
</comment>
<dbReference type="EMBL" id="JAVHJM010000010">
    <property type="protein sequence ID" value="KAK6504495.1"/>
    <property type="molecule type" value="Genomic_DNA"/>
</dbReference>